<feature type="domain" description="DUF4296" evidence="1">
    <location>
        <begin position="24"/>
        <end position="109"/>
    </location>
</feature>
<dbReference type="InterPro" id="IPR025381">
    <property type="entry name" value="DUF4296"/>
</dbReference>
<dbReference type="STRING" id="1178516.AWR27_18445"/>
<dbReference type="Proteomes" id="UP000187941">
    <property type="component" value="Chromosome"/>
</dbReference>
<dbReference type="OrthoDB" id="981921at2"/>
<proteinExistence type="predicted"/>
<accession>A0A1P9X4N0</accession>
<protein>
    <recommendedName>
        <fullName evidence="1">DUF4296 domain-containing protein</fullName>
    </recommendedName>
</protein>
<name>A0A1P9X4N0_9BACT</name>
<evidence type="ECO:0000313" key="2">
    <source>
        <dbReference type="EMBL" id="AQG82571.1"/>
    </source>
</evidence>
<sequence length="117" mass="13544">MQRILTLFLVWVTMACSPPNDDRPDNLIPADQMARILTEIHMAESRISRLSLASTDSANMAYKHLEKKIFTKFKVDTAAYTNSYVYYSSHPREMEAIYKRVTDNLKKKIDTKKPARS</sequence>
<keyword evidence="3" id="KW-1185">Reference proteome</keyword>
<dbReference type="AlphaFoldDB" id="A0A1P9X4N0"/>
<evidence type="ECO:0000259" key="1">
    <source>
        <dbReference type="Pfam" id="PF14129"/>
    </source>
</evidence>
<organism evidence="2 3">
    <name type="scientific">Spirosoma montaniterrae</name>
    <dbReference type="NCBI Taxonomy" id="1178516"/>
    <lineage>
        <taxon>Bacteria</taxon>
        <taxon>Pseudomonadati</taxon>
        <taxon>Bacteroidota</taxon>
        <taxon>Cytophagia</taxon>
        <taxon>Cytophagales</taxon>
        <taxon>Cytophagaceae</taxon>
        <taxon>Spirosoma</taxon>
    </lineage>
</organism>
<dbReference type="PROSITE" id="PS51257">
    <property type="entry name" value="PROKAR_LIPOPROTEIN"/>
    <property type="match status" value="1"/>
</dbReference>
<evidence type="ECO:0000313" key="3">
    <source>
        <dbReference type="Proteomes" id="UP000187941"/>
    </source>
</evidence>
<reference evidence="2 3" key="1">
    <citation type="submission" date="2016-01" db="EMBL/GenBank/DDBJ databases">
        <authorList>
            <person name="Oliw E.H."/>
        </authorList>
    </citation>
    <scope>NUCLEOTIDE SEQUENCE [LARGE SCALE GENOMIC DNA]</scope>
    <source>
        <strain evidence="2 3">DY10</strain>
    </source>
</reference>
<dbReference type="EMBL" id="CP014263">
    <property type="protein sequence ID" value="AQG82571.1"/>
    <property type="molecule type" value="Genomic_DNA"/>
</dbReference>
<dbReference type="KEGG" id="smon:AWR27_18445"/>
<dbReference type="Pfam" id="PF14129">
    <property type="entry name" value="DUF4296"/>
    <property type="match status" value="1"/>
</dbReference>
<gene>
    <name evidence="2" type="ORF">AWR27_18445</name>
</gene>